<name>A0A8X6XBZ4_9ARAC</name>
<dbReference type="AlphaFoldDB" id="A0A8X6XBZ4"/>
<keyword evidence="2" id="KW-1185">Reference proteome</keyword>
<sequence length="108" mass="11953">MAICKVPGVLTRSRCRRSPVSNSTAFFIARHEVRCGGGASFLPQFTVVVTDRRYTCFPRLRWMSKLLHALFVVLPPAPLAHLECRFLGGGGAESLSKIPSFVFAKKMV</sequence>
<protein>
    <submittedName>
        <fullName evidence="1">Uncharacterized protein</fullName>
    </submittedName>
</protein>
<dbReference type="OrthoDB" id="10510010at2759"/>
<proteinExistence type="predicted"/>
<reference evidence="1" key="1">
    <citation type="submission" date="2020-08" db="EMBL/GenBank/DDBJ databases">
        <title>Multicomponent nature underlies the extraordinary mechanical properties of spider dragline silk.</title>
        <authorList>
            <person name="Kono N."/>
            <person name="Nakamura H."/>
            <person name="Mori M."/>
            <person name="Yoshida Y."/>
            <person name="Ohtoshi R."/>
            <person name="Malay A.D."/>
            <person name="Moran D.A.P."/>
            <person name="Tomita M."/>
            <person name="Numata K."/>
            <person name="Arakawa K."/>
        </authorList>
    </citation>
    <scope>NUCLEOTIDE SEQUENCE</scope>
</reference>
<accession>A0A8X6XBZ4</accession>
<comment type="caution">
    <text evidence="1">The sequence shown here is derived from an EMBL/GenBank/DDBJ whole genome shotgun (WGS) entry which is preliminary data.</text>
</comment>
<dbReference type="EMBL" id="BMAV01007804">
    <property type="protein sequence ID" value="GFY50932.1"/>
    <property type="molecule type" value="Genomic_DNA"/>
</dbReference>
<evidence type="ECO:0000313" key="2">
    <source>
        <dbReference type="Proteomes" id="UP000886998"/>
    </source>
</evidence>
<evidence type="ECO:0000313" key="1">
    <source>
        <dbReference type="EMBL" id="GFY50932.1"/>
    </source>
</evidence>
<organism evidence="1 2">
    <name type="scientific">Trichonephila inaurata madagascariensis</name>
    <dbReference type="NCBI Taxonomy" id="2747483"/>
    <lineage>
        <taxon>Eukaryota</taxon>
        <taxon>Metazoa</taxon>
        <taxon>Ecdysozoa</taxon>
        <taxon>Arthropoda</taxon>
        <taxon>Chelicerata</taxon>
        <taxon>Arachnida</taxon>
        <taxon>Araneae</taxon>
        <taxon>Araneomorphae</taxon>
        <taxon>Entelegynae</taxon>
        <taxon>Araneoidea</taxon>
        <taxon>Nephilidae</taxon>
        <taxon>Trichonephila</taxon>
        <taxon>Trichonephila inaurata</taxon>
    </lineage>
</organism>
<dbReference type="Proteomes" id="UP000886998">
    <property type="component" value="Unassembled WGS sequence"/>
</dbReference>
<gene>
    <name evidence="1" type="ORF">TNIN_391751</name>
</gene>